<dbReference type="CDD" id="cd14791">
    <property type="entry name" value="GH36"/>
    <property type="match status" value="1"/>
</dbReference>
<dbReference type="InterPro" id="IPR017853">
    <property type="entry name" value="GH"/>
</dbReference>
<gene>
    <name evidence="1" type="ORF">SAMN05421766_10874</name>
</gene>
<evidence type="ECO:0000313" key="1">
    <source>
        <dbReference type="EMBL" id="SIT06151.1"/>
    </source>
</evidence>
<dbReference type="InterPro" id="IPR013785">
    <property type="entry name" value="Aldolase_TIM"/>
</dbReference>
<reference evidence="1 2" key="1">
    <citation type="submission" date="2017-01" db="EMBL/GenBank/DDBJ databases">
        <authorList>
            <person name="Varghese N."/>
            <person name="Submissions S."/>
        </authorList>
    </citation>
    <scope>NUCLEOTIDE SEQUENCE [LARGE SCALE GENOMIC DNA]</scope>
    <source>
        <strain evidence="1 2">DSM 2061</strain>
    </source>
</reference>
<dbReference type="Gene3D" id="3.20.20.70">
    <property type="entry name" value="Aldolase class I"/>
    <property type="match status" value="1"/>
</dbReference>
<evidence type="ECO:0000313" key="2">
    <source>
        <dbReference type="Proteomes" id="UP000185728"/>
    </source>
</evidence>
<dbReference type="InterPro" id="IPR050985">
    <property type="entry name" value="Alpha-glycosidase_related"/>
</dbReference>
<dbReference type="EMBL" id="FTOB01000008">
    <property type="protein sequence ID" value="SIT06151.1"/>
    <property type="molecule type" value="Genomic_DNA"/>
</dbReference>
<name>A0ABY1L128_9FLAO</name>
<keyword evidence="2" id="KW-1185">Reference proteome</keyword>
<dbReference type="SUPFAM" id="SSF51445">
    <property type="entry name" value="(Trans)glycosidases"/>
    <property type="match status" value="1"/>
</dbReference>
<sequence>MIANTTITSFPEITIIGEKQNFRTTLNKVYGDEGVTLYDFEVNSDVEEVPKPITLQWKIPAIDVKGVWKPTTDFNKRIQADWELDNMESRISIDSPVISLFGNSDGNVLTFACSNAINKLEMNARLREEDNCFYCHITFFTEQHYPLKNFKAQLRLDHQDRHFSDSLRAVAAWWETFEQLKPAYVPDIAKTPLYSTWYQFHQNLDVPLLLKECRLAKNLGYQAIIIDDGWQTFDSNRGYDFTGDWQPDRIPEMAEFVKSVHETGMKVALWYSVPFCGEKSKAYKRFKGKFLTEDHRWAPVFDPRYPDVRQYLIDIYTDAARDWNLDGFKLDFIDDFRFYKDTPIELGPDADYASINGAVDRLLTDVKDALTKINPEIFIEFRQKYTGPAMRKYGNMFRAFDCPGDATMNRLRIADIRMLAGNTAVHSDMVTWHADEPLEIAALQVINTLFGVPQLSVMLSEVPEAYVKMIGFYTKYWNENADLLMNGYFLPSKPLANYPTQRVSKNGHLIIGVYDAWVVELDGAYTQIDILNAQIATQVVIQILSDLGAYACKVYDCQGNLIREENVVFSKGVTEVEVPECGIIRAEKI</sequence>
<dbReference type="PANTHER" id="PTHR43053">
    <property type="entry name" value="GLYCOSIDASE FAMILY 31"/>
    <property type="match status" value="1"/>
</dbReference>
<proteinExistence type="predicted"/>
<accession>A0ABY1L128</accession>
<comment type="caution">
    <text evidence="1">The sequence shown here is derived from an EMBL/GenBank/DDBJ whole genome shotgun (WGS) entry which is preliminary data.</text>
</comment>
<protein>
    <submittedName>
        <fullName evidence="1">Alpha-galactosidase</fullName>
    </submittedName>
</protein>
<organism evidence="1 2">
    <name type="scientific">Zobellia uliginosa</name>
    <dbReference type="NCBI Taxonomy" id="143224"/>
    <lineage>
        <taxon>Bacteria</taxon>
        <taxon>Pseudomonadati</taxon>
        <taxon>Bacteroidota</taxon>
        <taxon>Flavobacteriia</taxon>
        <taxon>Flavobacteriales</taxon>
        <taxon>Flavobacteriaceae</taxon>
        <taxon>Zobellia</taxon>
    </lineage>
</organism>
<dbReference type="InterPro" id="IPR002252">
    <property type="entry name" value="Glyco_hydro_36"/>
</dbReference>
<dbReference type="Proteomes" id="UP000185728">
    <property type="component" value="Unassembled WGS sequence"/>
</dbReference>
<dbReference type="RefSeq" id="WP_076456881.1">
    <property type="nucleotide sequence ID" value="NZ_FTOB01000008.1"/>
</dbReference>